<dbReference type="SUPFAM" id="SSF53098">
    <property type="entry name" value="Ribonuclease H-like"/>
    <property type="match status" value="1"/>
</dbReference>
<proteinExistence type="predicted"/>
<name>A0A6C0APV9_9ZZZZ</name>
<reference evidence="1" key="1">
    <citation type="journal article" date="2020" name="Nature">
        <title>Giant virus diversity and host interactions through global metagenomics.</title>
        <authorList>
            <person name="Schulz F."/>
            <person name="Roux S."/>
            <person name="Paez-Espino D."/>
            <person name="Jungbluth S."/>
            <person name="Walsh D.A."/>
            <person name="Denef V.J."/>
            <person name="McMahon K.D."/>
            <person name="Konstantinidis K.T."/>
            <person name="Eloe-Fadrosh E.A."/>
            <person name="Kyrpides N.C."/>
            <person name="Woyke T."/>
        </authorList>
    </citation>
    <scope>NUCLEOTIDE SEQUENCE</scope>
    <source>
        <strain evidence="1">GVMAG-S-1101161-73</strain>
    </source>
</reference>
<evidence type="ECO:0000313" key="1">
    <source>
        <dbReference type="EMBL" id="QHS81371.1"/>
    </source>
</evidence>
<evidence type="ECO:0008006" key="2">
    <source>
        <dbReference type="Google" id="ProtNLM"/>
    </source>
</evidence>
<dbReference type="AlphaFoldDB" id="A0A6C0APV9"/>
<organism evidence="1">
    <name type="scientific">viral metagenome</name>
    <dbReference type="NCBI Taxonomy" id="1070528"/>
    <lineage>
        <taxon>unclassified sequences</taxon>
        <taxon>metagenomes</taxon>
        <taxon>organismal metagenomes</taxon>
    </lineage>
</organism>
<dbReference type="EMBL" id="MN740735">
    <property type="protein sequence ID" value="QHS81371.1"/>
    <property type="molecule type" value="Genomic_DNA"/>
</dbReference>
<sequence>MLALDIGIKHLAYCCANAQVAEATQADLSGANVVTKLPHIKHWALVNLQDLNDTPKSTCHLCPKPPKARAPEGLVCGRHLKKEMQIFDEATGEPIKKAPTISQLQAFLKAKGLDCKGQRTALLARAESIAVMPLVKLKSTASFADNTTNLHDAIRGWITRDWVHLAAVKDVYIEHQPVLKNPVMKTVQLLIFASLRERFLASGPEGQQVAFHFVHAGKKVKGAEVGDAGYKDRKAGGEDRAKLYLGKFPFGSEQHKWLVWWQGQHKKDDLADTLCMCLDAC</sequence>
<accession>A0A6C0APV9</accession>
<protein>
    <recommendedName>
        <fullName evidence="2">SAP domain-containing protein</fullName>
    </recommendedName>
</protein>
<dbReference type="InterPro" id="IPR012337">
    <property type="entry name" value="RNaseH-like_sf"/>
</dbReference>